<dbReference type="PIRSF" id="PIRSF036836">
    <property type="entry name" value="RNase_bind_SBP1"/>
    <property type="match status" value="1"/>
</dbReference>
<keyword evidence="6" id="KW-1185">Reference proteome</keyword>
<keyword evidence="1" id="KW-0479">Metal-binding</keyword>
<dbReference type="FunFam" id="1.10.1170.10:FF:000002">
    <property type="entry name" value="Baculoviral IAP repeat containing 7"/>
    <property type="match status" value="1"/>
</dbReference>
<dbReference type="InterPro" id="IPR013083">
    <property type="entry name" value="Znf_RING/FYVE/PHD"/>
</dbReference>
<accession>A0A2I0B2N3</accession>
<dbReference type="EMBL" id="KZ451921">
    <property type="protein sequence ID" value="PKA62042.1"/>
    <property type="molecule type" value="Genomic_DNA"/>
</dbReference>
<feature type="coiled-coil region" evidence="4">
    <location>
        <begin position="226"/>
        <end position="260"/>
    </location>
</feature>
<evidence type="ECO:0000313" key="6">
    <source>
        <dbReference type="Proteomes" id="UP000236161"/>
    </source>
</evidence>
<protein>
    <recommendedName>
        <fullName evidence="7">RING-type domain-containing protein</fullName>
    </recommendedName>
</protein>
<dbReference type="CDD" id="cd16649">
    <property type="entry name" value="mRING-HC-C3HC5_CGRF1-like"/>
    <property type="match status" value="1"/>
</dbReference>
<name>A0A2I0B2N3_9ASPA</name>
<dbReference type="Gene3D" id="3.30.40.10">
    <property type="entry name" value="Zinc/RING finger domain, C3HC4 (zinc finger)"/>
    <property type="match status" value="1"/>
</dbReference>
<dbReference type="PANTHER" id="PTHR42647">
    <property type="entry name" value="SBP (S-RIBONUCLEASE BINDING PROTEIN) FAMILY PROTEIN"/>
    <property type="match status" value="1"/>
</dbReference>
<keyword evidence="4" id="KW-0175">Coiled coil</keyword>
<keyword evidence="3" id="KW-0862">Zinc</keyword>
<gene>
    <name evidence="5" type="ORF">AXF42_Ash018267</name>
</gene>
<dbReference type="FunFam" id="3.30.40.10:FF:000239">
    <property type="entry name" value="probable BOI-related E3 ubiquitin-protein ligase 2"/>
    <property type="match status" value="1"/>
</dbReference>
<evidence type="ECO:0000256" key="4">
    <source>
        <dbReference type="SAM" id="Coils"/>
    </source>
</evidence>
<dbReference type="Pfam" id="PF13920">
    <property type="entry name" value="zf-C3HC4_3"/>
    <property type="match status" value="1"/>
</dbReference>
<proteinExistence type="predicted"/>
<evidence type="ECO:0000256" key="1">
    <source>
        <dbReference type="ARBA" id="ARBA00022723"/>
    </source>
</evidence>
<organism evidence="5 6">
    <name type="scientific">Apostasia shenzhenica</name>
    <dbReference type="NCBI Taxonomy" id="1088818"/>
    <lineage>
        <taxon>Eukaryota</taxon>
        <taxon>Viridiplantae</taxon>
        <taxon>Streptophyta</taxon>
        <taxon>Embryophyta</taxon>
        <taxon>Tracheophyta</taxon>
        <taxon>Spermatophyta</taxon>
        <taxon>Magnoliopsida</taxon>
        <taxon>Liliopsida</taxon>
        <taxon>Asparagales</taxon>
        <taxon>Orchidaceae</taxon>
        <taxon>Apostasioideae</taxon>
        <taxon>Apostasia</taxon>
    </lineage>
</organism>
<evidence type="ECO:0008006" key="7">
    <source>
        <dbReference type="Google" id="ProtNLM"/>
    </source>
</evidence>
<dbReference type="Proteomes" id="UP000236161">
    <property type="component" value="Unassembled WGS sequence"/>
</dbReference>
<evidence type="ECO:0000256" key="2">
    <source>
        <dbReference type="ARBA" id="ARBA00022771"/>
    </source>
</evidence>
<keyword evidence="2" id="KW-0863">Zinc-finger</keyword>
<dbReference type="GO" id="GO:0004842">
    <property type="term" value="F:ubiquitin-protein transferase activity"/>
    <property type="evidence" value="ECO:0007669"/>
    <property type="project" value="TreeGrafter"/>
</dbReference>
<sequence>MSFCIVNVQLEVRINVSMIGCIDHLSFVLFFFSFQPLEDMFGGNNANPLYPLFIEENPLYYDSNASTQLQLFGNIPAPRNANQVNNLGDDSNNISALKLPIRGFGESEDVVRQNNLQISLNNLFNEEADRSTSVPNVNTVSTGLRLFYDDEERHSSVTTASGSMSALPLTLALLDKLGPEIERQNEEFNCYLKFQEEQFAKDVREMQQRHAASFISMIDRELSQKLRNKDLEIESMNRKNRDLIDRIRQAAAESQAWQQRAQYNESIVHALRNSLQQAVAQGAAAAAAANQGKEGCGDSEVDDAASAFGPSVGQSMNMACKGCKGREARMLLLPCRHLCLCRDCDAIVDACPVCFARKTASVEVYMS</sequence>
<evidence type="ECO:0000313" key="5">
    <source>
        <dbReference type="EMBL" id="PKA62042.1"/>
    </source>
</evidence>
<dbReference type="GO" id="GO:0008270">
    <property type="term" value="F:zinc ion binding"/>
    <property type="evidence" value="ECO:0007669"/>
    <property type="project" value="UniProtKB-KW"/>
</dbReference>
<dbReference type="OrthoDB" id="1711136at2759"/>
<evidence type="ECO:0000256" key="3">
    <source>
        <dbReference type="ARBA" id="ARBA00022833"/>
    </source>
</evidence>
<reference evidence="5 6" key="1">
    <citation type="journal article" date="2017" name="Nature">
        <title>The Apostasia genome and the evolution of orchids.</title>
        <authorList>
            <person name="Zhang G.Q."/>
            <person name="Liu K.W."/>
            <person name="Li Z."/>
            <person name="Lohaus R."/>
            <person name="Hsiao Y.Y."/>
            <person name="Niu S.C."/>
            <person name="Wang J.Y."/>
            <person name="Lin Y.C."/>
            <person name="Xu Q."/>
            <person name="Chen L.J."/>
            <person name="Yoshida K."/>
            <person name="Fujiwara S."/>
            <person name="Wang Z.W."/>
            <person name="Zhang Y.Q."/>
            <person name="Mitsuda N."/>
            <person name="Wang M."/>
            <person name="Liu G.H."/>
            <person name="Pecoraro L."/>
            <person name="Huang H.X."/>
            <person name="Xiao X.J."/>
            <person name="Lin M."/>
            <person name="Wu X.Y."/>
            <person name="Wu W.L."/>
            <person name="Chen Y.Y."/>
            <person name="Chang S.B."/>
            <person name="Sakamoto S."/>
            <person name="Ohme-Takagi M."/>
            <person name="Yagi M."/>
            <person name="Zeng S.J."/>
            <person name="Shen C.Y."/>
            <person name="Yeh C.M."/>
            <person name="Luo Y.B."/>
            <person name="Tsai W.C."/>
            <person name="Van de Peer Y."/>
            <person name="Liu Z.J."/>
        </authorList>
    </citation>
    <scope>NUCLEOTIDE SEQUENCE [LARGE SCALE GENOMIC DNA]</scope>
    <source>
        <strain evidence="6">cv. Shenzhen</strain>
        <tissue evidence="5">Stem</tissue>
    </source>
</reference>
<dbReference type="STRING" id="1088818.A0A2I0B2N3"/>
<dbReference type="AlphaFoldDB" id="A0A2I0B2N3"/>
<dbReference type="PANTHER" id="PTHR42647:SF9">
    <property type="entry name" value="S-RIBONUCLEASE BINDING PROTEIN SBP1-RELATED"/>
    <property type="match status" value="1"/>
</dbReference>